<protein>
    <submittedName>
        <fullName evidence="3">Mannosylglucosylglycerate synthase</fullName>
    </submittedName>
</protein>
<name>A0AAU9CN49_9GAMM</name>
<dbReference type="SUPFAM" id="SSF53756">
    <property type="entry name" value="UDP-Glycosyltransferase/glycogen phosphorylase"/>
    <property type="match status" value="1"/>
</dbReference>
<dbReference type="InterPro" id="IPR001296">
    <property type="entry name" value="Glyco_trans_1"/>
</dbReference>
<organism evidence="3 4">
    <name type="scientific">Methylomarinovum caldicuralii</name>
    <dbReference type="NCBI Taxonomy" id="438856"/>
    <lineage>
        <taxon>Bacteria</taxon>
        <taxon>Pseudomonadati</taxon>
        <taxon>Pseudomonadota</taxon>
        <taxon>Gammaproteobacteria</taxon>
        <taxon>Methylococcales</taxon>
        <taxon>Methylothermaceae</taxon>
        <taxon>Methylomarinovum</taxon>
    </lineage>
</organism>
<dbReference type="Gene3D" id="3.40.50.2000">
    <property type="entry name" value="Glycogen Phosphorylase B"/>
    <property type="match status" value="1"/>
</dbReference>
<dbReference type="PANTHER" id="PTHR46401">
    <property type="entry name" value="GLYCOSYLTRANSFERASE WBBK-RELATED"/>
    <property type="match status" value="1"/>
</dbReference>
<evidence type="ECO:0000259" key="2">
    <source>
        <dbReference type="Pfam" id="PF00534"/>
    </source>
</evidence>
<accession>A0AAU9CN49</accession>
<dbReference type="GO" id="GO:0016757">
    <property type="term" value="F:glycosyltransferase activity"/>
    <property type="evidence" value="ECO:0007669"/>
    <property type="project" value="InterPro"/>
</dbReference>
<dbReference type="AlphaFoldDB" id="A0AAU9CN49"/>
<dbReference type="PANTHER" id="PTHR46401:SF2">
    <property type="entry name" value="GLYCOSYLTRANSFERASE WBBK-RELATED"/>
    <property type="match status" value="1"/>
</dbReference>
<dbReference type="GO" id="GO:0009103">
    <property type="term" value="P:lipopolysaccharide biosynthetic process"/>
    <property type="evidence" value="ECO:0007669"/>
    <property type="project" value="TreeGrafter"/>
</dbReference>
<sequence length="419" mass="49096">MAENIGFVSTRFAGTDGVSLESAKWAEVFWEDRHISFWYAGRLDRAREISLEVPAAYFGHPDNEWINQQLWGRTRRTPEVSRRIRDLAEYLKGTLYEFVDRFDITRLVVQNALTIPMHVPLGVAIIEFLMETKIPTICHHHDFYWERERFQISPIADYLEMAFPPRLPEMQHVVINQAAREELAWRKGLSSVLIPNVLNFDRPPPGIDDYNADIRQELGLSDDDILLLQPTRVVPRKGIEHAITLLRRLNDPRCKLILSHGVGDEGMEYFNRLMDLARDEGVDVRYFGDRVEDKRRLNEHGHKIYTLDDLYPHADLVTYPSLYEGFGNAFLEAVYHRKPIMVNRYSVFARDIEPKGFRVPAMDGFVDRHVVEEVRRVLDDPDYRQQMVDHNFALAREYYSYPVLRYGLQTLMNNFIHAM</sequence>
<dbReference type="EMBL" id="AP024714">
    <property type="protein sequence ID" value="BCX81353.1"/>
    <property type="molecule type" value="Genomic_DNA"/>
</dbReference>
<dbReference type="RefSeq" id="WP_317706280.1">
    <property type="nucleotide sequence ID" value="NZ_AP024714.1"/>
</dbReference>
<gene>
    <name evidence="3" type="ORF">MIT9_P0931</name>
</gene>
<evidence type="ECO:0000256" key="1">
    <source>
        <dbReference type="ARBA" id="ARBA00022679"/>
    </source>
</evidence>
<evidence type="ECO:0000313" key="4">
    <source>
        <dbReference type="Proteomes" id="UP001321825"/>
    </source>
</evidence>
<dbReference type="Proteomes" id="UP001321825">
    <property type="component" value="Chromosome"/>
</dbReference>
<keyword evidence="4" id="KW-1185">Reference proteome</keyword>
<dbReference type="CDD" id="cd03801">
    <property type="entry name" value="GT4_PimA-like"/>
    <property type="match status" value="1"/>
</dbReference>
<keyword evidence="1" id="KW-0808">Transferase</keyword>
<proteinExistence type="predicted"/>
<dbReference type="KEGG" id="mcau:MIT9_P0931"/>
<reference evidence="4" key="1">
    <citation type="journal article" date="2024" name="Int. J. Syst. Evol. Microbiol.">
        <title>Methylomarinovum tepidoasis sp. nov., a moderately thermophilic methanotroph of the family Methylothermaceae isolated from a deep-sea hydrothermal field.</title>
        <authorList>
            <person name="Hirayama H."/>
            <person name="Takaki Y."/>
            <person name="Abe M."/>
            <person name="Miyazaki M."/>
            <person name="Uematsu K."/>
            <person name="Matsui Y."/>
            <person name="Takai K."/>
        </authorList>
    </citation>
    <scope>NUCLEOTIDE SEQUENCE [LARGE SCALE GENOMIC DNA]</scope>
    <source>
        <strain evidence="4">IT-9</strain>
    </source>
</reference>
<feature type="domain" description="Glycosyl transferase family 1" evidence="2">
    <location>
        <begin position="213"/>
        <end position="388"/>
    </location>
</feature>
<evidence type="ECO:0000313" key="3">
    <source>
        <dbReference type="EMBL" id="BCX81353.1"/>
    </source>
</evidence>
<dbReference type="Pfam" id="PF00534">
    <property type="entry name" value="Glycos_transf_1"/>
    <property type="match status" value="1"/>
</dbReference>